<dbReference type="SUPFAM" id="SSF53335">
    <property type="entry name" value="S-adenosyl-L-methionine-dependent methyltransferases"/>
    <property type="match status" value="1"/>
</dbReference>
<organism evidence="2 3">
    <name type="scientific">Devosia rhodophyticola</name>
    <dbReference type="NCBI Taxonomy" id="3026423"/>
    <lineage>
        <taxon>Bacteria</taxon>
        <taxon>Pseudomonadati</taxon>
        <taxon>Pseudomonadota</taxon>
        <taxon>Alphaproteobacteria</taxon>
        <taxon>Hyphomicrobiales</taxon>
        <taxon>Devosiaceae</taxon>
        <taxon>Devosia</taxon>
    </lineage>
</organism>
<dbReference type="PANTHER" id="PTHR43861:SF3">
    <property type="entry name" value="PUTATIVE (AFU_ORTHOLOGUE AFUA_2G14390)-RELATED"/>
    <property type="match status" value="1"/>
</dbReference>
<protein>
    <submittedName>
        <fullName evidence="2">Class I SAM-dependent methyltransferase</fullName>
    </submittedName>
</protein>
<dbReference type="CDD" id="cd02440">
    <property type="entry name" value="AdoMet_MTases"/>
    <property type="match status" value="1"/>
</dbReference>
<evidence type="ECO:0000256" key="1">
    <source>
        <dbReference type="ARBA" id="ARBA00022679"/>
    </source>
</evidence>
<dbReference type="RefSeq" id="WP_282210589.1">
    <property type="nucleotide sequence ID" value="NZ_CP118247.1"/>
</dbReference>
<dbReference type="Pfam" id="PF13489">
    <property type="entry name" value="Methyltransf_23"/>
    <property type="match status" value="1"/>
</dbReference>
<accession>A0ABY7YW34</accession>
<dbReference type="Gene3D" id="3.40.50.150">
    <property type="entry name" value="Vaccinia Virus protein VP39"/>
    <property type="match status" value="1"/>
</dbReference>
<keyword evidence="1" id="KW-0808">Transferase</keyword>
<keyword evidence="2" id="KW-0489">Methyltransferase</keyword>
<keyword evidence="3" id="KW-1185">Reference proteome</keyword>
<dbReference type="InterPro" id="IPR029063">
    <property type="entry name" value="SAM-dependent_MTases_sf"/>
</dbReference>
<dbReference type="GO" id="GO:0008168">
    <property type="term" value="F:methyltransferase activity"/>
    <property type="evidence" value="ECO:0007669"/>
    <property type="project" value="UniProtKB-KW"/>
</dbReference>
<dbReference type="PANTHER" id="PTHR43861">
    <property type="entry name" value="TRANS-ACONITATE 2-METHYLTRANSFERASE-RELATED"/>
    <property type="match status" value="1"/>
</dbReference>
<gene>
    <name evidence="2" type="ORF">PSQ90_12310</name>
</gene>
<reference evidence="2 3" key="1">
    <citation type="submission" date="2023-02" db="EMBL/GenBank/DDBJ databases">
        <title>Devosia chondri sp. nov., isolated from the phycosphere of marine algae.</title>
        <authorList>
            <person name="Kim J.M."/>
            <person name="Lee J.K."/>
            <person name="Choi B.J."/>
            <person name="Bayburt H."/>
            <person name="Jeon C.O."/>
        </authorList>
    </citation>
    <scope>NUCLEOTIDE SEQUENCE [LARGE SCALE GENOMIC DNA]</scope>
    <source>
        <strain evidence="2 3">G2-5</strain>
    </source>
</reference>
<dbReference type="GO" id="GO:0032259">
    <property type="term" value="P:methylation"/>
    <property type="evidence" value="ECO:0007669"/>
    <property type="project" value="UniProtKB-KW"/>
</dbReference>
<sequence length="204" mass="21959">MKIPSTQGYPETAEALVPIYESRGYIDVHRQVAHLFPKAPGTVLDIGAGTGRDAAGFAAIGHKVIAVEPVDEFRLPAARRHPDPAIEWVDDCLPHLSKIAGRAKQFDLIIMTAVWMHLDATERKLALPIITSLLKPEASLVLTLRHGPVPAGRRMFNVTASETIALAKTCGLAPTLCLLDQASSGNQPDVTWTKLAFAQSNALA</sequence>
<evidence type="ECO:0000313" key="3">
    <source>
        <dbReference type="Proteomes" id="UP001222118"/>
    </source>
</evidence>
<evidence type="ECO:0000313" key="2">
    <source>
        <dbReference type="EMBL" id="WDR05070.1"/>
    </source>
</evidence>
<name>A0ABY7YW34_9HYPH</name>
<proteinExistence type="predicted"/>
<dbReference type="EMBL" id="CP118247">
    <property type="protein sequence ID" value="WDR05070.1"/>
    <property type="molecule type" value="Genomic_DNA"/>
</dbReference>
<dbReference type="Proteomes" id="UP001222118">
    <property type="component" value="Chromosome"/>
</dbReference>